<keyword evidence="3" id="KW-0378">Hydrolase</keyword>
<organism evidence="3 4">
    <name type="scientific">Halobellus rarus</name>
    <dbReference type="NCBI Taxonomy" id="1126237"/>
    <lineage>
        <taxon>Archaea</taxon>
        <taxon>Methanobacteriati</taxon>
        <taxon>Methanobacteriota</taxon>
        <taxon>Stenosarchaea group</taxon>
        <taxon>Halobacteria</taxon>
        <taxon>Halobacteriales</taxon>
        <taxon>Haloferacaceae</taxon>
        <taxon>Halobellus</taxon>
    </lineage>
</organism>
<name>A0ABD6CRH6_9EURY</name>
<dbReference type="InterPro" id="IPR042150">
    <property type="entry name" value="MmRce1-like"/>
</dbReference>
<dbReference type="EMBL" id="JBHUDK010000014">
    <property type="protein sequence ID" value="MFD1600257.1"/>
    <property type="molecule type" value="Genomic_DNA"/>
</dbReference>
<feature type="transmembrane region" description="Helical" evidence="1">
    <location>
        <begin position="260"/>
        <end position="280"/>
    </location>
</feature>
<dbReference type="EC" id="3.4.-.-" evidence="3"/>
<sequence>MTTVEPQSSTTLDPPVALGAFVAGTLILSWAISFVTITDTVPEYTTLLLMLTPASVALVIRRVQGHSVLRTISSSLRGSTSRSLLFAVAYPIGFIGITALLALTTGLGTYQAGPENIIVLALRQGGIVLLLLFLLMAMIRMYGEEFGWRGYLLPELTARWDRVRATAAVGLVWALFHSAFLYRAGVAIGVENPLLITAVQAVAVFTISFPFSYAYYLTDGSVFPVMILHLIWNILNPWILGDIYANIEGLVAGQIFVVNGEGLVGVVIGLVALAGFVILFRRGTLINS</sequence>
<feature type="transmembrane region" description="Helical" evidence="1">
    <location>
        <begin position="222"/>
        <end position="240"/>
    </location>
</feature>
<keyword evidence="1" id="KW-0472">Membrane</keyword>
<evidence type="ECO:0000313" key="3">
    <source>
        <dbReference type="EMBL" id="MFD1600257.1"/>
    </source>
</evidence>
<proteinExistence type="predicted"/>
<keyword evidence="4" id="KW-1185">Reference proteome</keyword>
<dbReference type="Pfam" id="PF02517">
    <property type="entry name" value="Rce1-like"/>
    <property type="match status" value="1"/>
</dbReference>
<evidence type="ECO:0000313" key="4">
    <source>
        <dbReference type="Proteomes" id="UP001597085"/>
    </source>
</evidence>
<dbReference type="GO" id="GO:0004175">
    <property type="term" value="F:endopeptidase activity"/>
    <property type="evidence" value="ECO:0007669"/>
    <property type="project" value="UniProtKB-ARBA"/>
</dbReference>
<dbReference type="GO" id="GO:0080120">
    <property type="term" value="P:CAAX-box protein maturation"/>
    <property type="evidence" value="ECO:0007669"/>
    <property type="project" value="UniProtKB-ARBA"/>
</dbReference>
<dbReference type="RefSeq" id="WP_256421798.1">
    <property type="nucleotide sequence ID" value="NZ_JANHDI010000009.1"/>
</dbReference>
<comment type="caution">
    <text evidence="3">The sequence shown here is derived from an EMBL/GenBank/DDBJ whole genome shotgun (WGS) entry which is preliminary data.</text>
</comment>
<dbReference type="AlphaFoldDB" id="A0ABD6CRH6"/>
<feature type="domain" description="CAAX prenyl protease 2/Lysostaphin resistance protein A-like" evidence="2">
    <location>
        <begin position="129"/>
        <end position="235"/>
    </location>
</feature>
<accession>A0ABD6CRH6</accession>
<feature type="transmembrane region" description="Helical" evidence="1">
    <location>
        <begin position="117"/>
        <end position="142"/>
    </location>
</feature>
<dbReference type="PANTHER" id="PTHR35797">
    <property type="entry name" value="PROTEASE-RELATED"/>
    <property type="match status" value="1"/>
</dbReference>
<feature type="transmembrane region" description="Helical" evidence="1">
    <location>
        <begin position="84"/>
        <end position="105"/>
    </location>
</feature>
<dbReference type="InterPro" id="IPR003675">
    <property type="entry name" value="Rce1/LyrA-like_dom"/>
</dbReference>
<feature type="transmembrane region" description="Helical" evidence="1">
    <location>
        <begin position="194"/>
        <end position="215"/>
    </location>
</feature>
<dbReference type="Proteomes" id="UP001597085">
    <property type="component" value="Unassembled WGS sequence"/>
</dbReference>
<keyword evidence="1" id="KW-0812">Transmembrane</keyword>
<dbReference type="PANTHER" id="PTHR35797:SF1">
    <property type="entry name" value="PROTEASE"/>
    <property type="match status" value="1"/>
</dbReference>
<feature type="transmembrane region" description="Helical" evidence="1">
    <location>
        <begin position="16"/>
        <end position="38"/>
    </location>
</feature>
<reference evidence="3 4" key="1">
    <citation type="journal article" date="2019" name="Int. J. Syst. Evol. Microbiol.">
        <title>The Global Catalogue of Microorganisms (GCM) 10K type strain sequencing project: providing services to taxonomists for standard genome sequencing and annotation.</title>
        <authorList>
            <consortium name="The Broad Institute Genomics Platform"/>
            <consortium name="The Broad Institute Genome Sequencing Center for Infectious Disease"/>
            <person name="Wu L."/>
            <person name="Ma J."/>
        </authorList>
    </citation>
    <scope>NUCLEOTIDE SEQUENCE [LARGE SCALE GENOMIC DNA]</scope>
    <source>
        <strain evidence="3 4">CGMCC 1.12121</strain>
    </source>
</reference>
<evidence type="ECO:0000256" key="1">
    <source>
        <dbReference type="SAM" id="Phobius"/>
    </source>
</evidence>
<feature type="transmembrane region" description="Helical" evidence="1">
    <location>
        <begin position="163"/>
        <end position="182"/>
    </location>
</feature>
<gene>
    <name evidence="3" type="ORF">ACFSBX_14950</name>
</gene>
<keyword evidence="1" id="KW-1133">Transmembrane helix</keyword>
<evidence type="ECO:0000259" key="2">
    <source>
        <dbReference type="Pfam" id="PF02517"/>
    </source>
</evidence>
<protein>
    <submittedName>
        <fullName evidence="3">CPBP family intramembrane glutamic endopeptidase</fullName>
        <ecNumber evidence="3">3.4.-.-</ecNumber>
    </submittedName>
</protein>